<dbReference type="PANTHER" id="PTHR37327:SF1">
    <property type="entry name" value="MICROTUBULE INTERACTING AND TRANSPORT DOMAIN-CONTAINING PROTEIN"/>
    <property type="match status" value="1"/>
</dbReference>
<organism evidence="4 5">
    <name type="scientific">Trichocladium antarcticum</name>
    <dbReference type="NCBI Taxonomy" id="1450529"/>
    <lineage>
        <taxon>Eukaryota</taxon>
        <taxon>Fungi</taxon>
        <taxon>Dikarya</taxon>
        <taxon>Ascomycota</taxon>
        <taxon>Pezizomycotina</taxon>
        <taxon>Sordariomycetes</taxon>
        <taxon>Sordariomycetidae</taxon>
        <taxon>Sordariales</taxon>
        <taxon>Chaetomiaceae</taxon>
        <taxon>Trichocladium</taxon>
    </lineage>
</organism>
<feature type="region of interest" description="Disordered" evidence="2">
    <location>
        <begin position="756"/>
        <end position="924"/>
    </location>
</feature>
<gene>
    <name evidence="4" type="ORF">BT67DRAFT_434561</name>
</gene>
<feature type="region of interest" description="Disordered" evidence="2">
    <location>
        <begin position="456"/>
        <end position="634"/>
    </location>
</feature>
<reference evidence="4" key="2">
    <citation type="submission" date="2023-05" db="EMBL/GenBank/DDBJ databases">
        <authorList>
            <consortium name="Lawrence Berkeley National Laboratory"/>
            <person name="Steindorff A."/>
            <person name="Hensen N."/>
            <person name="Bonometti L."/>
            <person name="Westerberg I."/>
            <person name="Brannstrom I.O."/>
            <person name="Guillou S."/>
            <person name="Cros-Aarteil S."/>
            <person name="Calhoun S."/>
            <person name="Haridas S."/>
            <person name="Kuo A."/>
            <person name="Mondo S."/>
            <person name="Pangilinan J."/>
            <person name="Riley R."/>
            <person name="Labutti K."/>
            <person name="Andreopoulos B."/>
            <person name="Lipzen A."/>
            <person name="Chen C."/>
            <person name="Yanf M."/>
            <person name="Daum C."/>
            <person name="Ng V."/>
            <person name="Clum A."/>
            <person name="Ohm R."/>
            <person name="Martin F."/>
            <person name="Silar P."/>
            <person name="Natvig D."/>
            <person name="Lalanne C."/>
            <person name="Gautier V."/>
            <person name="Ament-Velasquez S.L."/>
            <person name="Kruys A."/>
            <person name="Hutchinson M.I."/>
            <person name="Powell A.J."/>
            <person name="Barry K."/>
            <person name="Miller A.N."/>
            <person name="Grigoriev I.V."/>
            <person name="Debuchy R."/>
            <person name="Gladieux P."/>
            <person name="Thoren M.H."/>
            <person name="Johannesson H."/>
        </authorList>
    </citation>
    <scope>NUCLEOTIDE SEQUENCE</scope>
    <source>
        <strain evidence="4">CBS 123565</strain>
    </source>
</reference>
<feature type="compositionally biased region" description="Polar residues" evidence="2">
    <location>
        <begin position="829"/>
        <end position="849"/>
    </location>
</feature>
<feature type="compositionally biased region" description="Low complexity" evidence="2">
    <location>
        <begin position="1"/>
        <end position="20"/>
    </location>
</feature>
<feature type="region of interest" description="Disordered" evidence="2">
    <location>
        <begin position="1022"/>
        <end position="1047"/>
    </location>
</feature>
<keyword evidence="5" id="KW-1185">Reference proteome</keyword>
<proteinExistence type="predicted"/>
<feature type="compositionally biased region" description="Polar residues" evidence="2">
    <location>
        <begin position="515"/>
        <end position="536"/>
    </location>
</feature>
<feature type="compositionally biased region" description="Polar residues" evidence="2">
    <location>
        <begin position="773"/>
        <end position="797"/>
    </location>
</feature>
<dbReference type="Proteomes" id="UP001304895">
    <property type="component" value="Unassembled WGS sequence"/>
</dbReference>
<reference evidence="4" key="1">
    <citation type="journal article" date="2023" name="Mol. Phylogenet. Evol.">
        <title>Genome-scale phylogeny and comparative genomics of the fungal order Sordariales.</title>
        <authorList>
            <person name="Hensen N."/>
            <person name="Bonometti L."/>
            <person name="Westerberg I."/>
            <person name="Brannstrom I.O."/>
            <person name="Guillou S."/>
            <person name="Cros-Aarteil S."/>
            <person name="Calhoun S."/>
            <person name="Haridas S."/>
            <person name="Kuo A."/>
            <person name="Mondo S."/>
            <person name="Pangilinan J."/>
            <person name="Riley R."/>
            <person name="LaButti K."/>
            <person name="Andreopoulos B."/>
            <person name="Lipzen A."/>
            <person name="Chen C."/>
            <person name="Yan M."/>
            <person name="Daum C."/>
            <person name="Ng V."/>
            <person name="Clum A."/>
            <person name="Steindorff A."/>
            <person name="Ohm R.A."/>
            <person name="Martin F."/>
            <person name="Silar P."/>
            <person name="Natvig D.O."/>
            <person name="Lalanne C."/>
            <person name="Gautier V."/>
            <person name="Ament-Velasquez S.L."/>
            <person name="Kruys A."/>
            <person name="Hutchinson M.I."/>
            <person name="Powell A.J."/>
            <person name="Barry K."/>
            <person name="Miller A.N."/>
            <person name="Grigoriev I.V."/>
            <person name="Debuchy R."/>
            <person name="Gladieux P."/>
            <person name="Hiltunen Thoren M."/>
            <person name="Johannesson H."/>
        </authorList>
    </citation>
    <scope>NUCLEOTIDE SEQUENCE</scope>
    <source>
        <strain evidence="4">CBS 123565</strain>
    </source>
</reference>
<sequence length="1341" mass="145247">MSSTRPAVTPATSPSPTPVSDNAILSSTPPRSAHFAGGGSRTSPSPRTRLGSRDLGQHPGPRNQHFDAIDTNSPATPQAPFPPNPPRTSSLLPPARIISDPVAPQAGPLLRDPFNDPRPAPRIPDSAREFEPQHRRGHSRSSSAGGLTDTLRNLNRWSASTTSSRASNIAGFTKRVSAEFLGAAFSSPGRKAHKRRPSTSGGSPRSFGQRKSRDESPAPGPEHVPALQSLPRISTGPSLEHEVFESNMLGGFSPVETLETARPPSQDTGAFWDAEPRGWEGHLASSAQPPHPVRPPPPTEMISPEPTMSYTHNGGARAHSRSRSSGAKGSVDRTRERDWDHVREKDRERPNKPPSQKAMLSRALQKARTAVQLDNAQNFEGARTAYAEACAVLQQVLQRTTGEDDRNKLEAIHETYLARVMELDEQLVDVEPEGKALPQRPQSNDLHDVLNAQVPDHDYLNPYSSARGMHYEDDPSIPLDYSVQEPSRAHPSAPKGTPSLFADTSRDARDGPGSYLTQQHPLQSAFSRARNNNGSTLRPPMDNAYMPPPLSPLRPLSPARPPAPVEPESPMRADHPEIPTSSAQLVRDRGSHGHQRANSHESVSWLDPIDESEHSSTSSVHSRSSSRIRRKHVRVPSGATEAEFDAALDDAIEAAYDDGYEPESQEVAHVYPSDHSDPMANTLRRVAMAREMVRESEREALELANERERRLRQQQQQEDEEYRRHLAIGDDFYDGNESDMEERFLEEMTKGNAIEDFTFGARARPPVPRESDSSGMTSRTWHSSVGSNPHTSTTLLTPVSEISIHPHPTGPLPALPTQSAQPLPPQPHTADSQTSSFQSVRSRRLSGQNAKELKIETTKLTATAPPATAGAAIPSQPKPGNYILQQRQALSAGPNRTAGPFSPRPTPSPVPAAPTDDAEETDPVPPMGFSHEDQLRVGTPSVVRQPNLKKNFSASSLRSLKTRNLSISHTDEPSEFSPGTPVGNQYGIGGSFSRLPSVPSIPSVHAATASDRANSTATSGLHLFDNHFHSPDRPGSPNPALPDAPAPLEPCPSDTLLRPFWLMRCLYQSLCHPRGGYLSNKLFVPRDVWRVKGVKLKGIEDKIANCDYLTAALQKLARVDTFDADAVLEEMQALEGVIEHAQAALTRKLGSDVGVQGTSAMFRDAGAADPEAAAMPRSGSVAGKGSSFSWRRLRSKNSSANLPGLPTAYGGKAGSGVGASSVNLADGTAGRDTLLASLPMTANPTSRPAKRDVNSVGFAGPNANYMASLARLFDAAQTIDQIARQVNDPGLRHADKTQVGIELVTRQAAEFFAFYICRFALSDLSMLLDKFIKRGSEWVLA</sequence>
<feature type="region of interest" description="Disordered" evidence="2">
    <location>
        <begin position="255"/>
        <end position="274"/>
    </location>
</feature>
<dbReference type="SUPFAM" id="SSF116846">
    <property type="entry name" value="MIT domain"/>
    <property type="match status" value="1"/>
</dbReference>
<feature type="compositionally biased region" description="Pro residues" evidence="2">
    <location>
        <begin position="77"/>
        <end position="86"/>
    </location>
</feature>
<feature type="compositionally biased region" description="Low complexity" evidence="2">
    <location>
        <begin position="858"/>
        <end position="874"/>
    </location>
</feature>
<dbReference type="EMBL" id="MU853410">
    <property type="protein sequence ID" value="KAK4133958.1"/>
    <property type="molecule type" value="Genomic_DNA"/>
</dbReference>
<feature type="compositionally biased region" description="Pro residues" evidence="2">
    <location>
        <begin position="289"/>
        <end position="299"/>
    </location>
</feature>
<feature type="compositionally biased region" description="Pro residues" evidence="2">
    <location>
        <begin position="1034"/>
        <end position="1047"/>
    </location>
</feature>
<dbReference type="InterPro" id="IPR036181">
    <property type="entry name" value="MIT_dom_sf"/>
</dbReference>
<evidence type="ECO:0000256" key="2">
    <source>
        <dbReference type="SAM" id="MobiDB-lite"/>
    </source>
</evidence>
<feature type="compositionally biased region" description="Pro residues" evidence="2">
    <location>
        <begin position="558"/>
        <end position="567"/>
    </location>
</feature>
<dbReference type="InterPro" id="IPR007330">
    <property type="entry name" value="MIT_dom"/>
</dbReference>
<name>A0AAN6ZDL8_9PEZI</name>
<feature type="region of interest" description="Disordered" evidence="2">
    <location>
        <begin position="280"/>
        <end position="358"/>
    </location>
</feature>
<feature type="compositionally biased region" description="Pro residues" evidence="2">
    <location>
        <begin position="902"/>
        <end position="912"/>
    </location>
</feature>
<feature type="domain" description="MIT" evidence="3">
    <location>
        <begin position="360"/>
        <end position="425"/>
    </location>
</feature>
<feature type="compositionally biased region" description="Basic and acidic residues" evidence="2">
    <location>
        <begin position="125"/>
        <end position="134"/>
    </location>
</feature>
<dbReference type="PANTHER" id="PTHR37327">
    <property type="entry name" value="CHROMOSOME 1, WHOLE GENOME SHOTGUN SEQUENCE"/>
    <property type="match status" value="1"/>
</dbReference>
<feature type="region of interest" description="Disordered" evidence="2">
    <location>
        <begin position="187"/>
        <end position="233"/>
    </location>
</feature>
<feature type="region of interest" description="Disordered" evidence="2">
    <location>
        <begin position="1"/>
        <end position="149"/>
    </location>
</feature>
<keyword evidence="1" id="KW-0175">Coiled coil</keyword>
<feature type="compositionally biased region" description="Basic residues" evidence="2">
    <location>
        <begin position="624"/>
        <end position="634"/>
    </location>
</feature>
<evidence type="ECO:0000259" key="3">
    <source>
        <dbReference type="Pfam" id="PF04212"/>
    </source>
</evidence>
<dbReference type="Pfam" id="PF04212">
    <property type="entry name" value="MIT"/>
    <property type="match status" value="1"/>
</dbReference>
<protein>
    <recommendedName>
        <fullName evidence="3">MIT domain-containing protein</fullName>
    </recommendedName>
</protein>
<accession>A0AAN6ZDL8</accession>
<comment type="caution">
    <text evidence="4">The sequence shown here is derived from an EMBL/GenBank/DDBJ whole genome shotgun (WGS) entry which is preliminary data.</text>
</comment>
<evidence type="ECO:0000313" key="4">
    <source>
        <dbReference type="EMBL" id="KAK4133958.1"/>
    </source>
</evidence>
<evidence type="ECO:0000256" key="1">
    <source>
        <dbReference type="SAM" id="Coils"/>
    </source>
</evidence>
<feature type="coiled-coil region" evidence="1">
    <location>
        <begin position="679"/>
        <end position="721"/>
    </location>
</feature>
<dbReference type="Gene3D" id="1.20.58.80">
    <property type="entry name" value="Phosphotransferase system, lactose/cellobiose-type IIA subunit"/>
    <property type="match status" value="1"/>
</dbReference>
<dbReference type="CDD" id="cd02656">
    <property type="entry name" value="MIT"/>
    <property type="match status" value="1"/>
</dbReference>
<evidence type="ECO:0000313" key="5">
    <source>
        <dbReference type="Proteomes" id="UP001304895"/>
    </source>
</evidence>
<feature type="region of interest" description="Disordered" evidence="2">
    <location>
        <begin position="968"/>
        <end position="988"/>
    </location>
</feature>
<feature type="compositionally biased region" description="Basic and acidic residues" evidence="2">
    <location>
        <begin position="330"/>
        <end position="351"/>
    </location>
</feature>